<protein>
    <submittedName>
        <fullName evidence="1">Uncharacterized protein</fullName>
    </submittedName>
</protein>
<dbReference type="EMBL" id="BARS01007186">
    <property type="protein sequence ID" value="GAF79543.1"/>
    <property type="molecule type" value="Genomic_DNA"/>
</dbReference>
<comment type="caution">
    <text evidence="1">The sequence shown here is derived from an EMBL/GenBank/DDBJ whole genome shotgun (WGS) entry which is preliminary data.</text>
</comment>
<gene>
    <name evidence="1" type="ORF">S01H1_13886</name>
</gene>
<feature type="non-terminal residue" evidence="1">
    <location>
        <position position="1"/>
    </location>
</feature>
<proteinExistence type="predicted"/>
<organism evidence="1">
    <name type="scientific">marine sediment metagenome</name>
    <dbReference type="NCBI Taxonomy" id="412755"/>
    <lineage>
        <taxon>unclassified sequences</taxon>
        <taxon>metagenomes</taxon>
        <taxon>ecological metagenomes</taxon>
    </lineage>
</organism>
<reference evidence="1" key="1">
    <citation type="journal article" date="2014" name="Front. Microbiol.">
        <title>High frequency of phylogenetically diverse reductive dehalogenase-homologous genes in deep subseafloor sedimentary metagenomes.</title>
        <authorList>
            <person name="Kawai M."/>
            <person name="Futagami T."/>
            <person name="Toyoda A."/>
            <person name="Takaki Y."/>
            <person name="Nishi S."/>
            <person name="Hori S."/>
            <person name="Arai W."/>
            <person name="Tsubouchi T."/>
            <person name="Morono Y."/>
            <person name="Uchiyama I."/>
            <person name="Ito T."/>
            <person name="Fujiyama A."/>
            <person name="Inagaki F."/>
            <person name="Takami H."/>
        </authorList>
    </citation>
    <scope>NUCLEOTIDE SEQUENCE</scope>
    <source>
        <strain evidence="1">Expedition CK06-06</strain>
    </source>
</reference>
<dbReference type="AlphaFoldDB" id="X0SES5"/>
<sequence>LESKLGGLLDKSKILQFAQSIIQVISQHVSDESTLDAIAEDILTTLQQE</sequence>
<accession>X0SES5</accession>
<name>X0SES5_9ZZZZ</name>
<evidence type="ECO:0000313" key="1">
    <source>
        <dbReference type="EMBL" id="GAF79543.1"/>
    </source>
</evidence>